<feature type="transmembrane region" description="Helical" evidence="6">
    <location>
        <begin position="158"/>
        <end position="177"/>
    </location>
</feature>
<feature type="transmembrane region" description="Helical" evidence="6">
    <location>
        <begin position="39"/>
        <end position="61"/>
    </location>
</feature>
<evidence type="ECO:0000313" key="7">
    <source>
        <dbReference type="EMBL" id="MBU3803562.1"/>
    </source>
</evidence>
<evidence type="ECO:0000256" key="6">
    <source>
        <dbReference type="SAM" id="Phobius"/>
    </source>
</evidence>
<gene>
    <name evidence="7" type="ORF">H9872_02225</name>
</gene>
<dbReference type="InterPro" id="IPR001851">
    <property type="entry name" value="ABC_transp_permease"/>
</dbReference>
<dbReference type="PANTHER" id="PTHR30482">
    <property type="entry name" value="HIGH-AFFINITY BRANCHED-CHAIN AMINO ACID TRANSPORT SYSTEM PERMEASE"/>
    <property type="match status" value="1"/>
</dbReference>
<organism evidence="7 8">
    <name type="scientific">Candidatus Cellulosilyticum pullistercoris</name>
    <dbReference type="NCBI Taxonomy" id="2838521"/>
    <lineage>
        <taxon>Bacteria</taxon>
        <taxon>Bacillati</taxon>
        <taxon>Bacillota</taxon>
        <taxon>Clostridia</taxon>
        <taxon>Lachnospirales</taxon>
        <taxon>Cellulosilyticaceae</taxon>
        <taxon>Cellulosilyticum</taxon>
    </lineage>
</organism>
<accession>A0A9E2KBB5</accession>
<name>A0A9E2KBB5_9FIRM</name>
<keyword evidence="3 6" id="KW-0812">Transmembrane</keyword>
<keyword evidence="5 6" id="KW-0472">Membrane</keyword>
<evidence type="ECO:0000256" key="3">
    <source>
        <dbReference type="ARBA" id="ARBA00022692"/>
    </source>
</evidence>
<dbReference type="GO" id="GO:0015658">
    <property type="term" value="F:branched-chain amino acid transmembrane transporter activity"/>
    <property type="evidence" value="ECO:0007669"/>
    <property type="project" value="InterPro"/>
</dbReference>
<feature type="transmembrane region" description="Helical" evidence="6">
    <location>
        <begin position="120"/>
        <end position="138"/>
    </location>
</feature>
<reference evidence="7" key="2">
    <citation type="submission" date="2021-04" db="EMBL/GenBank/DDBJ databases">
        <authorList>
            <person name="Gilroy R."/>
        </authorList>
    </citation>
    <scope>NUCLEOTIDE SEQUENCE</scope>
    <source>
        <strain evidence="7">B5-657</strain>
    </source>
</reference>
<dbReference type="GO" id="GO:0005886">
    <property type="term" value="C:plasma membrane"/>
    <property type="evidence" value="ECO:0007669"/>
    <property type="project" value="UniProtKB-SubCell"/>
</dbReference>
<sequence>MKKLLNKKNIISVIVTVALYIAITLLMTSGMLSRQYQSLLVPVGINVILAVSLNLTVGFLGELTLGHAGFMSVGAYTGCLFTIYMDLPTYIEFPIALLIGGIVAALFGIIIGVPALRLKGDYLAIVTLAFGEIIRSVFTNMNITGGAGGLKGIDKTTNYTMVYVLIVITVLVISNLVKSRHGRAICSIRDNIIASESLGINVVYHKLLAFVVAAFFAGVAGVLYGHNLGILKPDTFDFNKSIEILVMVVMGGMGNILGSIIAAIVITILPEVLRGLADYRMLIYSVVLILMMILNASPKFAEYKENLFSKIKIKKVARKENGDGTIRG</sequence>
<evidence type="ECO:0000256" key="2">
    <source>
        <dbReference type="ARBA" id="ARBA00022475"/>
    </source>
</evidence>
<dbReference type="PANTHER" id="PTHR30482:SF10">
    <property type="entry name" value="HIGH-AFFINITY BRANCHED-CHAIN AMINO ACID TRANSPORT PROTEIN BRAE"/>
    <property type="match status" value="1"/>
</dbReference>
<evidence type="ECO:0000256" key="4">
    <source>
        <dbReference type="ARBA" id="ARBA00022989"/>
    </source>
</evidence>
<protein>
    <submittedName>
        <fullName evidence="7">Branched-chain amino acid ABC transporter permease</fullName>
    </submittedName>
</protein>
<dbReference type="InterPro" id="IPR043428">
    <property type="entry name" value="LivM-like"/>
</dbReference>
<feature type="transmembrane region" description="Helical" evidence="6">
    <location>
        <begin position="281"/>
        <end position="298"/>
    </location>
</feature>
<proteinExistence type="predicted"/>
<feature type="transmembrane region" description="Helical" evidence="6">
    <location>
        <begin position="198"/>
        <end position="224"/>
    </location>
</feature>
<dbReference type="CDD" id="cd06581">
    <property type="entry name" value="TM_PBP1_LivM_like"/>
    <property type="match status" value="1"/>
</dbReference>
<comment type="subcellular location">
    <subcellularLocation>
        <location evidence="1">Cell membrane</location>
        <topology evidence="1">Multi-pass membrane protein</topology>
    </subcellularLocation>
</comment>
<dbReference type="EMBL" id="JAHLFQ010000041">
    <property type="protein sequence ID" value="MBU3803562.1"/>
    <property type="molecule type" value="Genomic_DNA"/>
</dbReference>
<evidence type="ECO:0000313" key="8">
    <source>
        <dbReference type="Proteomes" id="UP000824229"/>
    </source>
</evidence>
<keyword evidence="4 6" id="KW-1133">Transmembrane helix</keyword>
<feature type="transmembrane region" description="Helical" evidence="6">
    <location>
        <begin position="12"/>
        <end position="33"/>
    </location>
</feature>
<evidence type="ECO:0000256" key="5">
    <source>
        <dbReference type="ARBA" id="ARBA00023136"/>
    </source>
</evidence>
<keyword evidence="2" id="KW-1003">Cell membrane</keyword>
<dbReference type="Pfam" id="PF02653">
    <property type="entry name" value="BPD_transp_2"/>
    <property type="match status" value="1"/>
</dbReference>
<comment type="caution">
    <text evidence="7">The sequence shown here is derived from an EMBL/GenBank/DDBJ whole genome shotgun (WGS) entry which is preliminary data.</text>
</comment>
<feature type="transmembrane region" description="Helical" evidence="6">
    <location>
        <begin position="93"/>
        <end position="113"/>
    </location>
</feature>
<evidence type="ECO:0000256" key="1">
    <source>
        <dbReference type="ARBA" id="ARBA00004651"/>
    </source>
</evidence>
<dbReference type="Proteomes" id="UP000824229">
    <property type="component" value="Unassembled WGS sequence"/>
</dbReference>
<feature type="transmembrane region" description="Helical" evidence="6">
    <location>
        <begin position="244"/>
        <end position="269"/>
    </location>
</feature>
<reference evidence="7" key="1">
    <citation type="journal article" date="2021" name="PeerJ">
        <title>Extensive microbial diversity within the chicken gut microbiome revealed by metagenomics and culture.</title>
        <authorList>
            <person name="Gilroy R."/>
            <person name="Ravi A."/>
            <person name="Getino M."/>
            <person name="Pursley I."/>
            <person name="Horton D.L."/>
            <person name="Alikhan N.F."/>
            <person name="Baker D."/>
            <person name="Gharbi K."/>
            <person name="Hall N."/>
            <person name="Watson M."/>
            <person name="Adriaenssens E.M."/>
            <person name="Foster-Nyarko E."/>
            <person name="Jarju S."/>
            <person name="Secka A."/>
            <person name="Antonio M."/>
            <person name="Oren A."/>
            <person name="Chaudhuri R.R."/>
            <person name="La Ragione R."/>
            <person name="Hildebrand F."/>
            <person name="Pallen M.J."/>
        </authorList>
    </citation>
    <scope>NUCLEOTIDE SEQUENCE</scope>
    <source>
        <strain evidence="7">B5-657</strain>
    </source>
</reference>
<dbReference type="AlphaFoldDB" id="A0A9E2KBB5"/>